<evidence type="ECO:0000313" key="1">
    <source>
        <dbReference type="EMBL" id="OCQ21918.1"/>
    </source>
</evidence>
<accession>A0A1C0TRN6</accession>
<gene>
    <name evidence="1" type="ORF">A7985_08905</name>
</gene>
<dbReference type="EMBL" id="MAUJ01000002">
    <property type="protein sequence ID" value="OCQ21918.1"/>
    <property type="molecule type" value="Genomic_DNA"/>
</dbReference>
<dbReference type="AlphaFoldDB" id="A0A1C0TRN6"/>
<evidence type="ECO:0000313" key="2">
    <source>
        <dbReference type="Proteomes" id="UP000093366"/>
    </source>
</evidence>
<protein>
    <submittedName>
        <fullName evidence="1">Uncharacterized protein</fullName>
    </submittedName>
</protein>
<proteinExistence type="predicted"/>
<dbReference type="RefSeq" id="WP_065790127.1">
    <property type="nucleotide sequence ID" value="NZ_MAUJ01000002.1"/>
</dbReference>
<organism evidence="1 2">
    <name type="scientific">Pseudoalteromonas luteoviolacea</name>
    <dbReference type="NCBI Taxonomy" id="43657"/>
    <lineage>
        <taxon>Bacteria</taxon>
        <taxon>Pseudomonadati</taxon>
        <taxon>Pseudomonadota</taxon>
        <taxon>Gammaproteobacteria</taxon>
        <taxon>Alteromonadales</taxon>
        <taxon>Pseudoalteromonadaceae</taxon>
        <taxon>Pseudoalteromonas</taxon>
    </lineage>
</organism>
<dbReference type="Proteomes" id="UP000093366">
    <property type="component" value="Unassembled WGS sequence"/>
</dbReference>
<reference evidence="2" key="1">
    <citation type="submission" date="2016-07" db="EMBL/GenBank/DDBJ databases">
        <authorList>
            <person name="Florea S."/>
            <person name="Webb J.S."/>
            <person name="Jaromczyk J."/>
            <person name="Schardl C.L."/>
        </authorList>
    </citation>
    <scope>NUCLEOTIDE SEQUENCE [LARGE SCALE GENOMIC DNA]</scope>
    <source>
        <strain evidence="2">IPB1</strain>
    </source>
</reference>
<dbReference type="SUPFAM" id="SSF48452">
    <property type="entry name" value="TPR-like"/>
    <property type="match status" value="1"/>
</dbReference>
<comment type="caution">
    <text evidence="1">The sequence shown here is derived from an EMBL/GenBank/DDBJ whole genome shotgun (WGS) entry which is preliminary data.</text>
</comment>
<dbReference type="Gene3D" id="1.25.40.10">
    <property type="entry name" value="Tetratricopeptide repeat domain"/>
    <property type="match status" value="1"/>
</dbReference>
<name>A0A1C0TRN6_9GAMM</name>
<sequence length="178" mass="20704">MYFDDIEKAKAYLELWASNEPESDRKQSYLEYAYKQIGEFEKAIQIVKKSIELKEPGFDKAGAYRDLIELYTQIGAPSDAIQYIEYIDVEFRKFDNWKLVGLGHMTVKSVFDYASTTNNPSSGKKAFKYADAWSKQVNKLPYVALESGVQAAVRWNMYLKTKKYRKLAEKERARIDSM</sequence>
<dbReference type="InterPro" id="IPR011990">
    <property type="entry name" value="TPR-like_helical_dom_sf"/>
</dbReference>
<dbReference type="OrthoDB" id="305750at2"/>